<evidence type="ECO:0000313" key="2">
    <source>
        <dbReference type="EMBL" id="THV08039.1"/>
    </source>
</evidence>
<evidence type="ECO:0000313" key="3">
    <source>
        <dbReference type="Proteomes" id="UP000297245"/>
    </source>
</evidence>
<sequence>MMSPNDSSGVEIVDLPESTNSPSESDTGNQPLSTSSLLDAQFQAPHELRSVCPYVNEPSQSSLSNGTLMQDVVHRTTALVLKDAPDDMLVSKSGPEPELEPESALAPSEPLVVANEHEFPSITPTRKEMEEIPDSELSQINQTNAVLSPVPTTTNASESTTAPLVQMKMGEHPGTESSQTAQMDGECADAEAVVPPPEPVPRGSASAEPAFVANGTEPAMVSQIEMEVENEAEDGHNSKDLEVEPPQTAHNASTGALNTVSQIVIPPPEPVPREPIKLETSSQLRKAQSARFEFHKAIDEGRREVKPEEIIVPSFGKIVYSLLQIFWCFTQRY</sequence>
<dbReference type="AlphaFoldDB" id="A0A4S8MZ54"/>
<dbReference type="Proteomes" id="UP000297245">
    <property type="component" value="Unassembled WGS sequence"/>
</dbReference>
<feature type="compositionally biased region" description="Basic and acidic residues" evidence="1">
    <location>
        <begin position="233"/>
        <end position="242"/>
    </location>
</feature>
<name>A0A4S8MZ54_DENBC</name>
<gene>
    <name evidence="2" type="ORF">K435DRAFT_177076</name>
</gene>
<keyword evidence="3" id="KW-1185">Reference proteome</keyword>
<dbReference type="EMBL" id="ML179036">
    <property type="protein sequence ID" value="THV08039.1"/>
    <property type="molecule type" value="Genomic_DNA"/>
</dbReference>
<feature type="compositionally biased region" description="Polar residues" evidence="1">
    <location>
        <begin position="17"/>
        <end position="38"/>
    </location>
</feature>
<feature type="region of interest" description="Disordered" evidence="1">
    <location>
        <begin position="1"/>
        <end position="38"/>
    </location>
</feature>
<organism evidence="2 3">
    <name type="scientific">Dendrothele bispora (strain CBS 962.96)</name>
    <dbReference type="NCBI Taxonomy" id="1314807"/>
    <lineage>
        <taxon>Eukaryota</taxon>
        <taxon>Fungi</taxon>
        <taxon>Dikarya</taxon>
        <taxon>Basidiomycota</taxon>
        <taxon>Agaricomycotina</taxon>
        <taxon>Agaricomycetes</taxon>
        <taxon>Agaricomycetidae</taxon>
        <taxon>Agaricales</taxon>
        <taxon>Agaricales incertae sedis</taxon>
        <taxon>Dendrothele</taxon>
    </lineage>
</organism>
<reference evidence="2 3" key="1">
    <citation type="journal article" date="2019" name="Nat. Ecol. Evol.">
        <title>Megaphylogeny resolves global patterns of mushroom evolution.</title>
        <authorList>
            <person name="Varga T."/>
            <person name="Krizsan K."/>
            <person name="Foldi C."/>
            <person name="Dima B."/>
            <person name="Sanchez-Garcia M."/>
            <person name="Sanchez-Ramirez S."/>
            <person name="Szollosi G.J."/>
            <person name="Szarkandi J.G."/>
            <person name="Papp V."/>
            <person name="Albert L."/>
            <person name="Andreopoulos W."/>
            <person name="Angelini C."/>
            <person name="Antonin V."/>
            <person name="Barry K.W."/>
            <person name="Bougher N.L."/>
            <person name="Buchanan P."/>
            <person name="Buyck B."/>
            <person name="Bense V."/>
            <person name="Catcheside P."/>
            <person name="Chovatia M."/>
            <person name="Cooper J."/>
            <person name="Damon W."/>
            <person name="Desjardin D."/>
            <person name="Finy P."/>
            <person name="Geml J."/>
            <person name="Haridas S."/>
            <person name="Hughes K."/>
            <person name="Justo A."/>
            <person name="Karasinski D."/>
            <person name="Kautmanova I."/>
            <person name="Kiss B."/>
            <person name="Kocsube S."/>
            <person name="Kotiranta H."/>
            <person name="LaButti K.M."/>
            <person name="Lechner B.E."/>
            <person name="Liimatainen K."/>
            <person name="Lipzen A."/>
            <person name="Lukacs Z."/>
            <person name="Mihaltcheva S."/>
            <person name="Morgado L.N."/>
            <person name="Niskanen T."/>
            <person name="Noordeloos M.E."/>
            <person name="Ohm R.A."/>
            <person name="Ortiz-Santana B."/>
            <person name="Ovrebo C."/>
            <person name="Racz N."/>
            <person name="Riley R."/>
            <person name="Savchenko A."/>
            <person name="Shiryaev A."/>
            <person name="Soop K."/>
            <person name="Spirin V."/>
            <person name="Szebenyi C."/>
            <person name="Tomsovsky M."/>
            <person name="Tulloss R.E."/>
            <person name="Uehling J."/>
            <person name="Grigoriev I.V."/>
            <person name="Vagvolgyi C."/>
            <person name="Papp T."/>
            <person name="Martin F.M."/>
            <person name="Miettinen O."/>
            <person name="Hibbett D.S."/>
            <person name="Nagy L.G."/>
        </authorList>
    </citation>
    <scope>NUCLEOTIDE SEQUENCE [LARGE SCALE GENOMIC DNA]</scope>
    <source>
        <strain evidence="2 3">CBS 962.96</strain>
    </source>
</reference>
<feature type="region of interest" description="Disordered" evidence="1">
    <location>
        <begin position="229"/>
        <end position="252"/>
    </location>
</feature>
<protein>
    <submittedName>
        <fullName evidence="2">Uncharacterized protein</fullName>
    </submittedName>
</protein>
<evidence type="ECO:0000256" key="1">
    <source>
        <dbReference type="SAM" id="MobiDB-lite"/>
    </source>
</evidence>
<proteinExistence type="predicted"/>
<accession>A0A4S8MZ54</accession>